<dbReference type="GO" id="GO:0016874">
    <property type="term" value="F:ligase activity"/>
    <property type="evidence" value="ECO:0007669"/>
    <property type="project" value="UniProtKB-KW"/>
</dbReference>
<reference evidence="3 4" key="2">
    <citation type="submission" date="2019-01" db="EMBL/GenBank/DDBJ databases">
        <title>The decoding of complex shrimp genome reveals the adaptation for benthos swimmer, frequently molting mechanism and breeding impact on genome.</title>
        <authorList>
            <person name="Sun Y."/>
            <person name="Gao Y."/>
            <person name="Yu Y."/>
        </authorList>
    </citation>
    <scope>NUCLEOTIDE SEQUENCE [LARGE SCALE GENOMIC DNA]</scope>
    <source>
        <tissue evidence="3">Muscle</tissue>
    </source>
</reference>
<dbReference type="Pfam" id="PF00501">
    <property type="entry name" value="AMP-binding"/>
    <property type="match status" value="2"/>
</dbReference>
<keyword evidence="3" id="KW-0436">Ligase</keyword>
<comment type="caution">
    <text evidence="3">The sequence shown here is derived from an EMBL/GenBank/DDBJ whole genome shotgun (WGS) entry which is preliminary data.</text>
</comment>
<feature type="compositionally biased region" description="Basic and acidic residues" evidence="1">
    <location>
        <begin position="76"/>
        <end position="99"/>
    </location>
</feature>
<evidence type="ECO:0000313" key="3">
    <source>
        <dbReference type="EMBL" id="ROT84211.1"/>
    </source>
</evidence>
<protein>
    <submittedName>
        <fullName evidence="3">AMP dependent ligase</fullName>
    </submittedName>
</protein>
<feature type="region of interest" description="Disordered" evidence="1">
    <location>
        <begin position="492"/>
        <end position="572"/>
    </location>
</feature>
<dbReference type="SUPFAM" id="SSF56801">
    <property type="entry name" value="Acetyl-CoA synthetase-like"/>
    <property type="match status" value="2"/>
</dbReference>
<proteinExistence type="predicted"/>
<keyword evidence="4" id="KW-1185">Reference proteome</keyword>
<dbReference type="PROSITE" id="PS00455">
    <property type="entry name" value="AMP_BINDING"/>
    <property type="match status" value="1"/>
</dbReference>
<dbReference type="InterPro" id="IPR045851">
    <property type="entry name" value="AMP-bd_C_sf"/>
</dbReference>
<dbReference type="InterPro" id="IPR000873">
    <property type="entry name" value="AMP-dep_synth/lig_dom"/>
</dbReference>
<dbReference type="GO" id="GO:0043041">
    <property type="term" value="P:amino acid activation for nonribosomal peptide biosynthetic process"/>
    <property type="evidence" value="ECO:0007669"/>
    <property type="project" value="TreeGrafter"/>
</dbReference>
<dbReference type="AlphaFoldDB" id="A0A423U695"/>
<dbReference type="InterPro" id="IPR020845">
    <property type="entry name" value="AMP-binding_CS"/>
</dbReference>
<dbReference type="InterPro" id="IPR042099">
    <property type="entry name" value="ANL_N_sf"/>
</dbReference>
<dbReference type="InterPro" id="IPR052091">
    <property type="entry name" value="Beta-ala_Activ/Resist"/>
</dbReference>
<feature type="region of interest" description="Disordered" evidence="1">
    <location>
        <begin position="823"/>
        <end position="843"/>
    </location>
</feature>
<accession>A0A423U695</accession>
<dbReference type="EMBL" id="QCYY01000582">
    <property type="protein sequence ID" value="ROT84211.1"/>
    <property type="molecule type" value="Genomic_DNA"/>
</dbReference>
<dbReference type="STRING" id="6689.A0A423U695"/>
<dbReference type="Proteomes" id="UP000283509">
    <property type="component" value="Unassembled WGS sequence"/>
</dbReference>
<dbReference type="PANTHER" id="PTHR44394">
    <property type="entry name" value="BETA-ALANINE-ACTIVATING ENZYME"/>
    <property type="match status" value="1"/>
</dbReference>
<evidence type="ECO:0000256" key="1">
    <source>
        <dbReference type="SAM" id="MobiDB-lite"/>
    </source>
</evidence>
<feature type="region of interest" description="Disordered" evidence="1">
    <location>
        <begin position="70"/>
        <end position="132"/>
    </location>
</feature>
<reference evidence="3 4" key="1">
    <citation type="submission" date="2018-04" db="EMBL/GenBank/DDBJ databases">
        <authorList>
            <person name="Zhang X."/>
            <person name="Yuan J."/>
            <person name="Li F."/>
            <person name="Xiang J."/>
        </authorList>
    </citation>
    <scope>NUCLEOTIDE SEQUENCE [LARGE SCALE GENOMIC DNA]</scope>
    <source>
        <tissue evidence="3">Muscle</tissue>
    </source>
</reference>
<gene>
    <name evidence="3" type="ORF">C7M84_022606</name>
</gene>
<dbReference type="Gene3D" id="3.40.50.12780">
    <property type="entry name" value="N-terminal domain of ligase-like"/>
    <property type="match status" value="2"/>
</dbReference>
<feature type="compositionally biased region" description="Low complexity" evidence="1">
    <location>
        <begin position="548"/>
        <end position="566"/>
    </location>
</feature>
<feature type="region of interest" description="Disordered" evidence="1">
    <location>
        <begin position="872"/>
        <end position="902"/>
    </location>
</feature>
<feature type="domain" description="AMP-dependent synthetase/ligase" evidence="2">
    <location>
        <begin position="356"/>
        <end position="456"/>
    </location>
</feature>
<name>A0A423U695_PENVA</name>
<sequence>MGLLAGDVRRLPPNCASTIQVFQRLANSKASKDKVALISDNSKISFSELQCMVDSLQVWLSKSVEAIESKHRKSQRERAARKQGKDEREERSASVKRSDSAAGSSDAAEAQRARGPSADDGGDGEAARDEQQARGRNPVFVAICLHRCPRLVALILAIWKLGWAYVPLDPTVPALRTLYVLRDSEPACVVTDSHTTIKIQQLERDTALSPRKGDAKRAAQDSDYDLSERILDIGGWDITKTSDALVAEIDAQEPGAATDAGAPHHGSQQIACVLYTSGSTGTPKGVRLTMENLMNRICWQWRDLPYKPDEVCLMSKSLTFVDSLTELFGPLLAAVPVVVAREPSVNPELLIKYTYLHVWVSSGEPLPGWLLNDFFAMFPGSKLVNLYGSTEVTGDVTCFPVDETNWRAGVKVPIGTPILNTALMVVRHDGQAYHCARDDMAGEIVILGKNVCAGYLEGRLSPGDRETFLRLSAIRIDDEAKKKKVQDFLAALDSSSEHDPRPCPSRSSSQKDGEVGRVLENNTKKLVSFIRSKSAESSSPRREGSGGSSPKAASPKAASPKAPEAATDGVQSQIPRQAMVQTAQPVVFEGRRDAQVKVRGVRVSLAEVEDAVHRSGPFLRTALHSPPFFAVSRRYAESHYVLAATEQDSEDEDPVLVAYVVLKKEFEDRDTPITEDLLRCLRTFLPQVMVPRLVVVDSLPHLPSGKVDRQGLLQMYRRRMSYRNSKDNILILRPVDFPCERLSTQTFVFPLCDLESLIIHALRLRKDSRPPFTPSRPSPWQPEIHGPCRLLCHVRQELCHNAGLDRLPQVGDWMPHAGDWKEQSGDWMPQQGDWSPQSGDWKPQDDEWKLQTDDWNPDTGDWKTAVDDWKTAVDDWNPDTGDWKSDTGDWTPDTGDWDPDKVDWTPELCETKKIRPRWNNSSGYWFWSH</sequence>
<dbReference type="PANTHER" id="PTHR44394:SF1">
    <property type="entry name" value="BETA-ALANINE-ACTIVATING ENZYME"/>
    <property type="match status" value="1"/>
</dbReference>
<feature type="domain" description="AMP-dependent synthetase/ligase" evidence="2">
    <location>
        <begin position="140"/>
        <end position="350"/>
    </location>
</feature>
<dbReference type="Gene3D" id="3.30.300.30">
    <property type="match status" value="1"/>
</dbReference>
<evidence type="ECO:0000313" key="4">
    <source>
        <dbReference type="Proteomes" id="UP000283509"/>
    </source>
</evidence>
<organism evidence="3 4">
    <name type="scientific">Penaeus vannamei</name>
    <name type="common">Whiteleg shrimp</name>
    <name type="synonym">Litopenaeus vannamei</name>
    <dbReference type="NCBI Taxonomy" id="6689"/>
    <lineage>
        <taxon>Eukaryota</taxon>
        <taxon>Metazoa</taxon>
        <taxon>Ecdysozoa</taxon>
        <taxon>Arthropoda</taxon>
        <taxon>Crustacea</taxon>
        <taxon>Multicrustacea</taxon>
        <taxon>Malacostraca</taxon>
        <taxon>Eumalacostraca</taxon>
        <taxon>Eucarida</taxon>
        <taxon>Decapoda</taxon>
        <taxon>Dendrobranchiata</taxon>
        <taxon>Penaeoidea</taxon>
        <taxon>Penaeidae</taxon>
        <taxon>Penaeus</taxon>
    </lineage>
</organism>
<evidence type="ECO:0000259" key="2">
    <source>
        <dbReference type="Pfam" id="PF00501"/>
    </source>
</evidence>